<dbReference type="InterPro" id="IPR000577">
    <property type="entry name" value="Carb_kinase_FGGY"/>
</dbReference>
<evidence type="ECO:0000259" key="9">
    <source>
        <dbReference type="Pfam" id="PF02782"/>
    </source>
</evidence>
<dbReference type="GO" id="GO:0005524">
    <property type="term" value="F:ATP binding"/>
    <property type="evidence" value="ECO:0007669"/>
    <property type="project" value="UniProtKB-KW"/>
</dbReference>
<comment type="caution">
    <text evidence="10">The sequence shown here is derived from an EMBL/GenBank/DDBJ whole genome shotgun (WGS) entry which is preliminary data.</text>
</comment>
<gene>
    <name evidence="10" type="primary">xylB</name>
    <name evidence="10" type="ORF">ENL91_03535</name>
</gene>
<evidence type="ECO:0000256" key="2">
    <source>
        <dbReference type="ARBA" id="ARBA00022679"/>
    </source>
</evidence>
<dbReference type="CDD" id="cd07805">
    <property type="entry name" value="ASKHA_NBD_FGGY_CvXK-like"/>
    <property type="match status" value="1"/>
</dbReference>
<dbReference type="Pfam" id="PF02782">
    <property type="entry name" value="FGGY_C"/>
    <property type="match status" value="1"/>
</dbReference>
<dbReference type="PROSITE" id="PS00445">
    <property type="entry name" value="FGGY_KINASES_2"/>
    <property type="match status" value="1"/>
</dbReference>
<dbReference type="Gene3D" id="3.30.420.40">
    <property type="match status" value="2"/>
</dbReference>
<protein>
    <submittedName>
        <fullName evidence="10">Xylulokinase</fullName>
        <ecNumber evidence="10">2.7.1.17</ecNumber>
    </submittedName>
</protein>
<dbReference type="GO" id="GO:0004856">
    <property type="term" value="F:D-xylulokinase activity"/>
    <property type="evidence" value="ECO:0007669"/>
    <property type="project" value="UniProtKB-EC"/>
</dbReference>
<evidence type="ECO:0000256" key="6">
    <source>
        <dbReference type="ARBA" id="ARBA00023277"/>
    </source>
</evidence>
<keyword evidence="5" id="KW-0067">ATP-binding</keyword>
<evidence type="ECO:0000313" key="10">
    <source>
        <dbReference type="EMBL" id="HHI49224.1"/>
    </source>
</evidence>
<keyword evidence="4 7" id="KW-0418">Kinase</keyword>
<keyword evidence="6" id="KW-0119">Carbohydrate metabolism</keyword>
<dbReference type="SUPFAM" id="SSF53067">
    <property type="entry name" value="Actin-like ATPase domain"/>
    <property type="match status" value="2"/>
</dbReference>
<dbReference type="InterPro" id="IPR050406">
    <property type="entry name" value="FGGY_Carb_Kinase"/>
</dbReference>
<dbReference type="PANTHER" id="PTHR43095:SF5">
    <property type="entry name" value="XYLULOSE KINASE"/>
    <property type="match status" value="1"/>
</dbReference>
<dbReference type="InterPro" id="IPR006000">
    <property type="entry name" value="Xylulokinase"/>
</dbReference>
<evidence type="ECO:0000256" key="1">
    <source>
        <dbReference type="ARBA" id="ARBA00022629"/>
    </source>
</evidence>
<feature type="domain" description="Carbohydrate kinase FGGY C-terminal" evidence="9">
    <location>
        <begin position="257"/>
        <end position="449"/>
    </location>
</feature>
<dbReference type="GO" id="GO:0005997">
    <property type="term" value="P:xylulose metabolic process"/>
    <property type="evidence" value="ECO:0007669"/>
    <property type="project" value="InterPro"/>
</dbReference>
<sequence>MMGRTYLLAHDLGTTGNKAVLFDERGRLVATAFVGYPTLYYQPGWAEQDPEDWWRAVCQATAAVLAQAKVRKEEIAAMSFSGHMMGCVAVDDAGRPLRNAIIWADQRASNQVKALLREISAEEIYRITGTRPNPNYTLEKLMWVRDNEPEIYKRTRFVLQAKDYLVHRLTGIFATDFSDASATNAFDLVKRRWSDDILSAARVPRQLFPDALPSTEVIGRVREFEGVDMTGVPVVLGGGDGACATVGAGVIQPNEGYNYFGSSSWIAIATDHPLFDPKMRIFNLCHLVPHLYMPVGTMQSAGGSYDWLREILFPPELKIEENAAFTYLNRWAESSPPGARGVLFLPYLIGERSPHWNERARGAFIGLARNHGVGDLVRAVLEGVAFNLRMIFEALTEQGVRLSVLRMIGGGIRNPVLRQILADVLAIPIARLERGEFATSMGAAVSAGVGVGVFPDFTIAATLCPIAGMDYPDPERSRLYDRLYPLFQEAYASLVRLFSELADVQAGLMQA</sequence>
<keyword evidence="2 7" id="KW-0808">Transferase</keyword>
<dbReference type="EMBL" id="DRVT01000045">
    <property type="protein sequence ID" value="HHI49224.1"/>
    <property type="molecule type" value="Genomic_DNA"/>
</dbReference>
<name>A0A7J3UZL6_9CREN</name>
<dbReference type="NCBIfam" id="TIGR01312">
    <property type="entry name" value="XylB"/>
    <property type="match status" value="1"/>
</dbReference>
<dbReference type="EC" id="2.7.1.17" evidence="10"/>
<dbReference type="Pfam" id="PF00370">
    <property type="entry name" value="FGGY_N"/>
    <property type="match status" value="1"/>
</dbReference>
<feature type="domain" description="Carbohydrate kinase FGGY N-terminal" evidence="8">
    <location>
        <begin position="6"/>
        <end position="247"/>
    </location>
</feature>
<evidence type="ECO:0000259" key="8">
    <source>
        <dbReference type="Pfam" id="PF00370"/>
    </source>
</evidence>
<keyword evidence="3" id="KW-0547">Nucleotide-binding</keyword>
<keyword evidence="1" id="KW-0859">Xylose metabolism</keyword>
<organism evidence="10">
    <name type="scientific">Candidatus Methanosuratincola petrocarbonis</name>
    <name type="common">ex Vanwonterghem et al. 2016</name>
    <dbReference type="NCBI Taxonomy" id="1867261"/>
    <lineage>
        <taxon>Archaea</taxon>
        <taxon>Thermoproteota</taxon>
        <taxon>Methanosuratincolia</taxon>
        <taxon>Candidatus Methanomethylicales</taxon>
        <taxon>Candidatus Methanomethylicaceae</taxon>
        <taxon>Candidatus Methanosuratincola (ex Vanwonterghem et al. 2016)</taxon>
    </lineage>
</organism>
<proteinExistence type="inferred from homology"/>
<evidence type="ECO:0000256" key="4">
    <source>
        <dbReference type="ARBA" id="ARBA00022777"/>
    </source>
</evidence>
<comment type="similarity">
    <text evidence="7">Belongs to the FGGY kinase family.</text>
</comment>
<dbReference type="InterPro" id="IPR018483">
    <property type="entry name" value="Carb_kinase_FGGY_CS"/>
</dbReference>
<accession>A0A7J3UZL6</accession>
<dbReference type="InterPro" id="IPR018484">
    <property type="entry name" value="FGGY_N"/>
</dbReference>
<evidence type="ECO:0000256" key="3">
    <source>
        <dbReference type="ARBA" id="ARBA00022741"/>
    </source>
</evidence>
<dbReference type="InterPro" id="IPR018485">
    <property type="entry name" value="FGGY_C"/>
</dbReference>
<evidence type="ECO:0000256" key="7">
    <source>
        <dbReference type="RuleBase" id="RU003733"/>
    </source>
</evidence>
<dbReference type="PIRSF" id="PIRSF000538">
    <property type="entry name" value="GlpK"/>
    <property type="match status" value="1"/>
</dbReference>
<dbReference type="PANTHER" id="PTHR43095">
    <property type="entry name" value="SUGAR KINASE"/>
    <property type="match status" value="1"/>
</dbReference>
<dbReference type="AlphaFoldDB" id="A0A7J3UZL6"/>
<dbReference type="GO" id="GO:0042732">
    <property type="term" value="P:D-xylose metabolic process"/>
    <property type="evidence" value="ECO:0007669"/>
    <property type="project" value="UniProtKB-KW"/>
</dbReference>
<dbReference type="InterPro" id="IPR043129">
    <property type="entry name" value="ATPase_NBD"/>
</dbReference>
<evidence type="ECO:0000256" key="5">
    <source>
        <dbReference type="ARBA" id="ARBA00022840"/>
    </source>
</evidence>
<reference evidence="10" key="1">
    <citation type="journal article" date="2020" name="mSystems">
        <title>Genome- and Community-Level Interaction Insights into Carbon Utilization and Element Cycling Functions of Hydrothermarchaeota in Hydrothermal Sediment.</title>
        <authorList>
            <person name="Zhou Z."/>
            <person name="Liu Y."/>
            <person name="Xu W."/>
            <person name="Pan J."/>
            <person name="Luo Z.H."/>
            <person name="Li M."/>
        </authorList>
    </citation>
    <scope>NUCLEOTIDE SEQUENCE [LARGE SCALE GENOMIC DNA]</scope>
    <source>
        <strain evidence="10">SpSt-1038</strain>
    </source>
</reference>